<organism evidence="2 3">
    <name type="scientific">Myroides marinus</name>
    <dbReference type="NCBI Taxonomy" id="703342"/>
    <lineage>
        <taxon>Bacteria</taxon>
        <taxon>Pseudomonadati</taxon>
        <taxon>Bacteroidota</taxon>
        <taxon>Flavobacteriia</taxon>
        <taxon>Flavobacteriales</taxon>
        <taxon>Flavobacteriaceae</taxon>
        <taxon>Myroides</taxon>
    </lineage>
</organism>
<dbReference type="EMBL" id="FNYS01000045">
    <property type="protein sequence ID" value="SEJ43627.1"/>
    <property type="molecule type" value="Genomic_DNA"/>
</dbReference>
<dbReference type="RefSeq" id="WP_074748495.1">
    <property type="nucleotide sequence ID" value="NZ_FNYS01000045.1"/>
</dbReference>
<reference evidence="2 3" key="1">
    <citation type="submission" date="2016-10" db="EMBL/GenBank/DDBJ databases">
        <authorList>
            <person name="de Groot N.N."/>
        </authorList>
    </citation>
    <scope>NUCLEOTIDE SEQUENCE [LARGE SCALE GENOMIC DNA]</scope>
    <source>
        <strain evidence="2 3">DSM 23048</strain>
    </source>
</reference>
<evidence type="ECO:0000313" key="2">
    <source>
        <dbReference type="EMBL" id="SEJ43627.1"/>
    </source>
</evidence>
<name>A0A1H6YX26_9FLAO</name>
<accession>A0A1H6YX26</accession>
<feature type="signal peptide" evidence="1">
    <location>
        <begin position="1"/>
        <end position="31"/>
    </location>
</feature>
<sequence>MNYIRNINKYLCILVFTLVSTVVGYAQSVNAGGNRTICGTEYTLQGSTDAGDTNGITWSIESKPPGATDPIISNPSILTPTVTGMNKPGPYVFKLTKVGTTAVSHVTITSSGDVSSFSAGSDILTIPASVGTVNLNGVIPEGFTGVWSAENIYEWNRFGRKNSNNATFSATNIANPTFSLIKKANHDADPAYTLTLKITSTYNPNCSYEKTITVRFIPNPQISFKSYESCATTLTNNYVYVRYQDSSPRLASYYNGTTGYDGLGTTITLNVISQPVGGNLTLLYFETDNIRFITNAVGLYTYTITVSNSQGTFTTQNTINITGVQANEISFIDPAYPEQHMVYAGGGSGGEVLCGMVGKSTPININYSLGEGDDPTTINATATVNSQYVPAGLVPTIETFGDGLAKRYFKVTPPLGGWRVGTYPISISYNKNGSCGKSTTYYIHVSDGNRIDLKINDVVVCYPGSGVVDAVVSLPAVFQEIIDPTYMMGYSGKYEISVVSKPVGANTPTYDSYNTTRSLKSTQTTIHNLNMPGEYVFKVKAEGYIESVDWLLAEDYACSGASRETTFKVIVSAQVGSNAGSNQDDLFCRARTVLVGNDPGAGQGKWTVESAPAGMAPTFSDDTNPRTIVAGLDVTGTYKFTWTITTGDCISASTVEVITNQDNCKAPLIITNPTTTNKTIKRKK</sequence>
<dbReference type="InterPro" id="IPR013783">
    <property type="entry name" value="Ig-like_fold"/>
</dbReference>
<evidence type="ECO:0000313" key="3">
    <source>
        <dbReference type="Proteomes" id="UP000183077"/>
    </source>
</evidence>
<dbReference type="Gene3D" id="2.60.40.10">
    <property type="entry name" value="Immunoglobulins"/>
    <property type="match status" value="2"/>
</dbReference>
<protein>
    <recommendedName>
        <fullName evidence="4">SprB repeat-containing protein</fullName>
    </recommendedName>
</protein>
<feature type="chain" id="PRO_5010242038" description="SprB repeat-containing protein" evidence="1">
    <location>
        <begin position="32"/>
        <end position="684"/>
    </location>
</feature>
<evidence type="ECO:0000256" key="1">
    <source>
        <dbReference type="SAM" id="SignalP"/>
    </source>
</evidence>
<dbReference type="GeneID" id="82258906"/>
<dbReference type="AlphaFoldDB" id="A0A1H6YX26"/>
<evidence type="ECO:0008006" key="4">
    <source>
        <dbReference type="Google" id="ProtNLM"/>
    </source>
</evidence>
<proteinExistence type="predicted"/>
<gene>
    <name evidence="2" type="ORF">SAMN04488018_1453</name>
</gene>
<dbReference type="Proteomes" id="UP000183077">
    <property type="component" value="Unassembled WGS sequence"/>
</dbReference>
<keyword evidence="1" id="KW-0732">Signal</keyword>